<reference evidence="2 3" key="1">
    <citation type="submission" date="2024-09" db="EMBL/GenBank/DDBJ databases">
        <title>The Natural Products Discovery Center: Release of the First 8490 Sequenced Strains for Exploring Actinobacteria Biosynthetic Diversity.</title>
        <authorList>
            <person name="Kalkreuter E."/>
            <person name="Kautsar S.A."/>
            <person name="Yang D."/>
            <person name="Bader C.D."/>
            <person name="Teijaro C.N."/>
            <person name="Fluegel L."/>
            <person name="Davis C.M."/>
            <person name="Simpson J.R."/>
            <person name="Lauterbach L."/>
            <person name="Steele A.D."/>
            <person name="Gui C."/>
            <person name="Meng S."/>
            <person name="Li G."/>
            <person name="Viehrig K."/>
            <person name="Ye F."/>
            <person name="Su P."/>
            <person name="Kiefer A.F."/>
            <person name="Nichols A."/>
            <person name="Cepeda A.J."/>
            <person name="Yan W."/>
            <person name="Fan B."/>
            <person name="Jiang Y."/>
            <person name="Adhikari A."/>
            <person name="Zheng C.-J."/>
            <person name="Schuster L."/>
            <person name="Cowan T.M."/>
            <person name="Smanski M.J."/>
            <person name="Chevrette M.G."/>
            <person name="De Carvalho L.P.S."/>
            <person name="Shen B."/>
        </authorList>
    </citation>
    <scope>NUCLEOTIDE SEQUENCE [LARGE SCALE GENOMIC DNA]</scope>
    <source>
        <strain evidence="2 3">NPDC059500</strain>
    </source>
</reference>
<evidence type="ECO:0000313" key="3">
    <source>
        <dbReference type="Proteomes" id="UP001599756"/>
    </source>
</evidence>
<organism evidence="2 3">
    <name type="scientific">Streptomyces anandii</name>
    <dbReference type="NCBI Taxonomy" id="285454"/>
    <lineage>
        <taxon>Bacteria</taxon>
        <taxon>Bacillati</taxon>
        <taxon>Actinomycetota</taxon>
        <taxon>Actinomycetes</taxon>
        <taxon>Kitasatosporales</taxon>
        <taxon>Streptomycetaceae</taxon>
        <taxon>Streptomyces</taxon>
    </lineage>
</organism>
<accession>A0ABW6HB81</accession>
<evidence type="ECO:0000256" key="1">
    <source>
        <dbReference type="SAM" id="MobiDB-lite"/>
    </source>
</evidence>
<evidence type="ECO:0000313" key="2">
    <source>
        <dbReference type="EMBL" id="MFE1753743.1"/>
    </source>
</evidence>
<name>A0ABW6HB81_9ACTN</name>
<proteinExistence type="predicted"/>
<keyword evidence="3" id="KW-1185">Reference proteome</keyword>
<dbReference type="EMBL" id="JBHYTS010000044">
    <property type="protein sequence ID" value="MFE1753743.1"/>
    <property type="molecule type" value="Genomic_DNA"/>
</dbReference>
<feature type="region of interest" description="Disordered" evidence="1">
    <location>
        <begin position="24"/>
        <end position="58"/>
    </location>
</feature>
<protein>
    <submittedName>
        <fullName evidence="2">Uncharacterized protein</fullName>
    </submittedName>
</protein>
<comment type="caution">
    <text evidence="2">The sequence shown here is derived from an EMBL/GenBank/DDBJ whole genome shotgun (WGS) entry which is preliminary data.</text>
</comment>
<dbReference type="Proteomes" id="UP001599756">
    <property type="component" value="Unassembled WGS sequence"/>
</dbReference>
<sequence length="58" mass="6172">MSRARHQDVQADKRVCPECLDPVPAEARRSGHCTSDLEPRSGAGDADEARVRVSGAGP</sequence>
<dbReference type="RefSeq" id="WP_381798791.1">
    <property type="nucleotide sequence ID" value="NZ_JBHYTS010000044.1"/>
</dbReference>
<gene>
    <name evidence="2" type="ORF">ACFW88_24910</name>
</gene>